<sequence length="345" mass="36386">MNSPVEDRLREALGEVGATVEVGALRPLMVPDRRRFGVNMRLGLVGAAAVVVAGAATVVGVMGVTGSGADDGATMAASQPQAPAQADLSVFLCTGREPDNKVCQGRAATEEQKAALAESLPRIPGVASVHFEDRRAAHERFRAAFADSPDVLGDVKEDELPESYRITVDRGSDPKAVAVVAQKMPGVALAANVTMVGLGPAGLKNREDIAAFLCNASSVGPACDRYAARKTSKRGKAVTVDDRKSLEKQIRAMPEVRKVDFQSRAEAYANFKKLYSGNKALVSAAKVADMPESFRIFLGPGVDSAKVASELRARPGVSQVIEMRCVALKATLLADHGVERTNVCS</sequence>
<dbReference type="Proteomes" id="UP000586042">
    <property type="component" value="Unassembled WGS sequence"/>
</dbReference>
<keyword evidence="1" id="KW-1133">Transmembrane helix</keyword>
<feature type="domain" description="FtsX extracellular" evidence="2">
    <location>
        <begin position="88"/>
        <end position="188"/>
    </location>
</feature>
<proteinExistence type="predicted"/>
<feature type="domain" description="FtsX extracellular" evidence="2">
    <location>
        <begin position="211"/>
        <end position="320"/>
    </location>
</feature>
<evidence type="ECO:0000313" key="4">
    <source>
        <dbReference type="Proteomes" id="UP000586042"/>
    </source>
</evidence>
<feature type="transmembrane region" description="Helical" evidence="1">
    <location>
        <begin position="42"/>
        <end position="64"/>
    </location>
</feature>
<dbReference type="RefSeq" id="WP_175590060.1">
    <property type="nucleotide sequence ID" value="NZ_JABWGN010000005.1"/>
</dbReference>
<dbReference type="GO" id="GO:0051301">
    <property type="term" value="P:cell division"/>
    <property type="evidence" value="ECO:0007669"/>
    <property type="project" value="InterPro"/>
</dbReference>
<dbReference type="GO" id="GO:0016020">
    <property type="term" value="C:membrane"/>
    <property type="evidence" value="ECO:0007669"/>
    <property type="project" value="InterPro"/>
</dbReference>
<dbReference type="Pfam" id="PF18075">
    <property type="entry name" value="FtsX_ECD"/>
    <property type="match status" value="2"/>
</dbReference>
<gene>
    <name evidence="3" type="ORF">HTZ77_14420</name>
</gene>
<comment type="caution">
    <text evidence="3">The sequence shown here is derived from an EMBL/GenBank/DDBJ whole genome shotgun (WGS) entry which is preliminary data.</text>
</comment>
<dbReference type="PANTHER" id="PTHR47755:SF1">
    <property type="entry name" value="CELL DIVISION PROTEIN FTSX"/>
    <property type="match status" value="1"/>
</dbReference>
<dbReference type="InterPro" id="IPR040690">
    <property type="entry name" value="FtsX_ECD"/>
</dbReference>
<keyword evidence="1" id="KW-0812">Transmembrane</keyword>
<keyword evidence="1" id="KW-0472">Membrane</keyword>
<accession>A0A7Y6I7J8</accession>
<dbReference type="PANTHER" id="PTHR47755">
    <property type="entry name" value="CELL DIVISION PROTEIN FTSX"/>
    <property type="match status" value="1"/>
</dbReference>
<evidence type="ECO:0000256" key="1">
    <source>
        <dbReference type="SAM" id="Phobius"/>
    </source>
</evidence>
<dbReference type="EMBL" id="JABWGN010000005">
    <property type="protein sequence ID" value="NUW32618.1"/>
    <property type="molecule type" value="Genomic_DNA"/>
</dbReference>
<name>A0A7Y6I7J8_9ACTN</name>
<protein>
    <recommendedName>
        <fullName evidence="2">FtsX extracellular domain-containing protein</fullName>
    </recommendedName>
</protein>
<keyword evidence="4" id="KW-1185">Reference proteome</keyword>
<organism evidence="3 4">
    <name type="scientific">Nonomuraea montanisoli</name>
    <dbReference type="NCBI Taxonomy" id="2741721"/>
    <lineage>
        <taxon>Bacteria</taxon>
        <taxon>Bacillati</taxon>
        <taxon>Actinomycetota</taxon>
        <taxon>Actinomycetes</taxon>
        <taxon>Streptosporangiales</taxon>
        <taxon>Streptosporangiaceae</taxon>
        <taxon>Nonomuraea</taxon>
    </lineage>
</organism>
<dbReference type="AlphaFoldDB" id="A0A7Y6I7J8"/>
<reference evidence="3 4" key="1">
    <citation type="submission" date="2020-06" db="EMBL/GenBank/DDBJ databases">
        <title>Nonomuraea sp. SMC257, a novel actinomycete isolated from soil.</title>
        <authorList>
            <person name="Chanama M."/>
        </authorList>
    </citation>
    <scope>NUCLEOTIDE SEQUENCE [LARGE SCALE GENOMIC DNA]</scope>
    <source>
        <strain evidence="3 4">SMC257</strain>
    </source>
</reference>
<dbReference type="Gene3D" id="3.30.70.3040">
    <property type="match status" value="2"/>
</dbReference>
<evidence type="ECO:0000259" key="2">
    <source>
        <dbReference type="Pfam" id="PF18075"/>
    </source>
</evidence>
<evidence type="ECO:0000313" key="3">
    <source>
        <dbReference type="EMBL" id="NUW32618.1"/>
    </source>
</evidence>
<dbReference type="InterPro" id="IPR004513">
    <property type="entry name" value="FtsX"/>
</dbReference>